<dbReference type="GeneID" id="115917972"/>
<proteinExistence type="predicted"/>
<dbReference type="GO" id="GO:0045727">
    <property type="term" value="P:positive regulation of translation"/>
    <property type="evidence" value="ECO:0007669"/>
    <property type="project" value="InterPro"/>
</dbReference>
<feature type="compositionally biased region" description="Basic and acidic residues" evidence="1">
    <location>
        <begin position="391"/>
        <end position="401"/>
    </location>
</feature>
<dbReference type="OrthoDB" id="6357832at2759"/>
<dbReference type="AlphaFoldDB" id="A0A7M7N6R2"/>
<keyword evidence="3" id="KW-1185">Reference proteome</keyword>
<dbReference type="PANTHER" id="PTHR20849">
    <property type="entry name" value="EUKARYOTIC TRANSLATION INITIATION FACTOR 4E-BINDING PROTEIN MEXTLI"/>
    <property type="match status" value="1"/>
</dbReference>
<reference evidence="2" key="2">
    <citation type="submission" date="2021-01" db="UniProtKB">
        <authorList>
            <consortium name="EnsemblMetazoa"/>
        </authorList>
    </citation>
    <scope>IDENTIFICATION</scope>
</reference>
<sequence>MYLTAPDVASTSAQSEISRPTWGDKAIYFSQLTSRLWNNLPQSLRSTITKSTISFDLVVGKLCHLLKTNGYYLDSKYKDTMDAMFCTIRTLIIDQEKSELSRTRLLEILELRAKKWGHDPLELPQAQPRDLPSPLKSPEVTHPHDRIVIQSQRPLQQGVAGRYSPIPLPPLQVAPPSPDMEAMTHVAKSIPFPDDTDDEQEDDDQWLTTSEMTYESDSSEEFIMPEHDMDEWMTLESTSELDAELSRLLSAKLPDSYRRRVNDGKPVRYTRSFLLNLWESPFSKEMPSVLKHTISHSDVAFIIQRHAFSDPRVLFQQGSRDDVLLLSKYLQTDPNLRGRHSSCRTAPDPAASGGGDTRQRTLSWPQGAGARSRLDVPGGGGEGLMQGAEGARYRAREEKIDSLNSASLQGAGRNINKGDAQGGGQEASMRSSSPDDWRRAGARKNKGEQDPSSGRGEEVSLRPQSPKDWRRPSSPSSPSASNQEGTVKVRFELPGDKKDDESQTDRSSWEQAPASSHVLLTPRQILGKGAQEPSPRKPSLTPPPDVNNNGFAHKSLEGVSDNMSSAPAQQPEPLTFREVFKEVIEKGITTGAPGPAADLQAQAPQGYVPLTVTYKPVDSRLAPLTRFGGREIGLDEQANLPNVPSGRSFSPGWRAKHDWS</sequence>
<dbReference type="InterPro" id="IPR040160">
    <property type="entry name" value="Mxt"/>
</dbReference>
<dbReference type="InParanoid" id="A0A7M7N6R2"/>
<dbReference type="Gene3D" id="1.25.40.180">
    <property type="match status" value="1"/>
</dbReference>
<dbReference type="GO" id="GO:0008190">
    <property type="term" value="F:eukaryotic initiation factor 4E binding"/>
    <property type="evidence" value="ECO:0007669"/>
    <property type="project" value="InterPro"/>
</dbReference>
<protein>
    <submittedName>
        <fullName evidence="2">Uncharacterized protein</fullName>
    </submittedName>
</protein>
<evidence type="ECO:0000313" key="2">
    <source>
        <dbReference type="EnsemblMetazoa" id="XP_030831965"/>
    </source>
</evidence>
<dbReference type="OMA" id="EISRPTW"/>
<evidence type="ECO:0000313" key="3">
    <source>
        <dbReference type="Proteomes" id="UP000007110"/>
    </source>
</evidence>
<dbReference type="EnsemblMetazoa" id="XM_030976105">
    <property type="protein sequence ID" value="XP_030831965"/>
    <property type="gene ID" value="LOC115917972"/>
</dbReference>
<feature type="compositionally biased region" description="Polar residues" evidence="1">
    <location>
        <begin position="639"/>
        <end position="648"/>
    </location>
</feature>
<feature type="compositionally biased region" description="Basic and acidic residues" evidence="1">
    <location>
        <begin position="487"/>
        <end position="508"/>
    </location>
</feature>
<dbReference type="Proteomes" id="UP000007110">
    <property type="component" value="Unassembled WGS sequence"/>
</dbReference>
<accession>A0A7M7N6R2</accession>
<feature type="compositionally biased region" description="Basic and acidic residues" evidence="1">
    <location>
        <begin position="433"/>
        <end position="471"/>
    </location>
</feature>
<dbReference type="PANTHER" id="PTHR20849:SF2">
    <property type="entry name" value="EUKARYOTIC TRANSLATION INITIATION FACTOR 4E-BINDING PROTEIN MEXTLI"/>
    <property type="match status" value="1"/>
</dbReference>
<feature type="compositionally biased region" description="Low complexity" evidence="1">
    <location>
        <begin position="472"/>
        <end position="481"/>
    </location>
</feature>
<feature type="region of interest" description="Disordered" evidence="1">
    <location>
        <begin position="336"/>
        <end position="573"/>
    </location>
</feature>
<dbReference type="RefSeq" id="XP_030831965.1">
    <property type="nucleotide sequence ID" value="XM_030976105.1"/>
</dbReference>
<evidence type="ECO:0000256" key="1">
    <source>
        <dbReference type="SAM" id="MobiDB-lite"/>
    </source>
</evidence>
<organism evidence="2 3">
    <name type="scientific">Strongylocentrotus purpuratus</name>
    <name type="common">Purple sea urchin</name>
    <dbReference type="NCBI Taxonomy" id="7668"/>
    <lineage>
        <taxon>Eukaryota</taxon>
        <taxon>Metazoa</taxon>
        <taxon>Echinodermata</taxon>
        <taxon>Eleutherozoa</taxon>
        <taxon>Echinozoa</taxon>
        <taxon>Echinoidea</taxon>
        <taxon>Euechinoidea</taxon>
        <taxon>Echinacea</taxon>
        <taxon>Camarodonta</taxon>
        <taxon>Echinidea</taxon>
        <taxon>Strongylocentrotidae</taxon>
        <taxon>Strongylocentrotus</taxon>
    </lineage>
</organism>
<feature type="region of interest" description="Disordered" evidence="1">
    <location>
        <begin position="638"/>
        <end position="660"/>
    </location>
</feature>
<dbReference type="KEGG" id="spu:115917972"/>
<name>A0A7M7N6R2_STRPU</name>
<reference evidence="3" key="1">
    <citation type="submission" date="2015-02" db="EMBL/GenBank/DDBJ databases">
        <title>Genome sequencing for Strongylocentrotus purpuratus.</title>
        <authorList>
            <person name="Murali S."/>
            <person name="Liu Y."/>
            <person name="Vee V."/>
            <person name="English A."/>
            <person name="Wang M."/>
            <person name="Skinner E."/>
            <person name="Han Y."/>
            <person name="Muzny D.M."/>
            <person name="Worley K.C."/>
            <person name="Gibbs R.A."/>
        </authorList>
    </citation>
    <scope>NUCLEOTIDE SEQUENCE</scope>
</reference>